<accession>A0A645G383</accession>
<gene>
    <name evidence="2" type="ORF">SDC9_167657</name>
</gene>
<evidence type="ECO:0000313" key="2">
    <source>
        <dbReference type="EMBL" id="MPN20279.1"/>
    </source>
</evidence>
<dbReference type="EMBL" id="VSSQ01067987">
    <property type="protein sequence ID" value="MPN20279.1"/>
    <property type="molecule type" value="Genomic_DNA"/>
</dbReference>
<sequence>MLLDALRLTPDFAVIVVASAITPVSGARKVETASAAETIIFTFKFLVFICSPVSYLIVFFIYPSMTVTILQKDDKYCKEMNLYIGFIIDIC</sequence>
<keyword evidence="1" id="KW-1133">Transmembrane helix</keyword>
<keyword evidence="1" id="KW-0812">Transmembrane</keyword>
<keyword evidence="1" id="KW-0472">Membrane</keyword>
<comment type="caution">
    <text evidence="2">The sequence shown here is derived from an EMBL/GenBank/DDBJ whole genome shotgun (WGS) entry which is preliminary data.</text>
</comment>
<reference evidence="2" key="1">
    <citation type="submission" date="2019-08" db="EMBL/GenBank/DDBJ databases">
        <authorList>
            <person name="Kucharzyk K."/>
            <person name="Murdoch R.W."/>
            <person name="Higgins S."/>
            <person name="Loffler F."/>
        </authorList>
    </citation>
    <scope>NUCLEOTIDE SEQUENCE</scope>
</reference>
<proteinExistence type="predicted"/>
<organism evidence="2">
    <name type="scientific">bioreactor metagenome</name>
    <dbReference type="NCBI Taxonomy" id="1076179"/>
    <lineage>
        <taxon>unclassified sequences</taxon>
        <taxon>metagenomes</taxon>
        <taxon>ecological metagenomes</taxon>
    </lineage>
</organism>
<evidence type="ECO:0000256" key="1">
    <source>
        <dbReference type="SAM" id="Phobius"/>
    </source>
</evidence>
<feature type="transmembrane region" description="Helical" evidence="1">
    <location>
        <begin position="39"/>
        <end position="62"/>
    </location>
</feature>
<protein>
    <submittedName>
        <fullName evidence="2">Uncharacterized protein</fullName>
    </submittedName>
</protein>
<name>A0A645G383_9ZZZZ</name>
<dbReference type="AlphaFoldDB" id="A0A645G383"/>